<evidence type="ECO:0000256" key="2">
    <source>
        <dbReference type="ARBA" id="ARBA00008806"/>
    </source>
</evidence>
<gene>
    <name evidence="8" type="ORF">ACFOES_05770</name>
</gene>
<sequence>MNRTLPFPDTRPLAAQSALSLPPEVERPGLLVGWSLEESHRKTPVGFSFGDALRSPETGFVDPILMEAEGHLMTIAPTGAGKGVGCIIPALLRHEGPAIVIDPKGENAMVTARHRREMGQEVIVLDPMGVTDLPGATLNPLDLIEPRSPTGVDDAAVVVQALLPDDLGDMRNRFWVSRARQLLLAAVLHVVTDLPEEKRSLATVRALMGSVAGAPQEVQRIFRKSRHPEVRAIAGNLSIAAAETLGGIISFAQDGIDFLRGPRLQDAVSATSFDLDKITRGDPVTLYLVLPPHMLSSHGRFLRLWISSLVTLVMRRRRRPRQSTLFILDEAAQLGTLNELRTAITLLRGYGLQTWSFWQDLSQLQLLYPHDWQTMINNCAVLQAFGPNTQQAAGEMARLLGFLSASEFLALEADEMLLQIAGDEAVIAMLPNYLRDPAFAGKFDENPLFDDDRDPVPEREIDRTYLRPARKVRKTKPEAAAGECGPKQRNPVDEVLSKMIRDKLDERLAEQAGRSAEAGRDTEEGPP</sequence>
<proteinExistence type="inferred from homology"/>
<name>A0ABV7AF84_9RHOB</name>
<dbReference type="Pfam" id="PF02534">
    <property type="entry name" value="T4SS-DNA_transf"/>
    <property type="match status" value="1"/>
</dbReference>
<keyword evidence="9" id="KW-1185">Reference proteome</keyword>
<evidence type="ECO:0000256" key="7">
    <source>
        <dbReference type="SAM" id="MobiDB-lite"/>
    </source>
</evidence>
<organism evidence="8 9">
    <name type="scientific">Acidimangrovimonas pyrenivorans</name>
    <dbReference type="NCBI Taxonomy" id="2030798"/>
    <lineage>
        <taxon>Bacteria</taxon>
        <taxon>Pseudomonadati</taxon>
        <taxon>Pseudomonadota</taxon>
        <taxon>Alphaproteobacteria</taxon>
        <taxon>Rhodobacterales</taxon>
        <taxon>Paracoccaceae</taxon>
        <taxon>Acidimangrovimonas</taxon>
    </lineage>
</organism>
<reference evidence="9" key="1">
    <citation type="journal article" date="2019" name="Int. J. Syst. Evol. Microbiol.">
        <title>The Global Catalogue of Microorganisms (GCM) 10K type strain sequencing project: providing services to taxonomists for standard genome sequencing and annotation.</title>
        <authorList>
            <consortium name="The Broad Institute Genomics Platform"/>
            <consortium name="The Broad Institute Genome Sequencing Center for Infectious Disease"/>
            <person name="Wu L."/>
            <person name="Ma J."/>
        </authorList>
    </citation>
    <scope>NUCLEOTIDE SEQUENCE [LARGE SCALE GENOMIC DNA]</scope>
    <source>
        <strain evidence="9">KCTC 62192</strain>
    </source>
</reference>
<dbReference type="InterPro" id="IPR003688">
    <property type="entry name" value="TraG/VirD4"/>
</dbReference>
<comment type="subcellular location">
    <subcellularLocation>
        <location evidence="1">Cell membrane</location>
        <topology evidence="1">Multi-pass membrane protein</topology>
    </subcellularLocation>
</comment>
<evidence type="ECO:0000313" key="8">
    <source>
        <dbReference type="EMBL" id="MFC2967593.1"/>
    </source>
</evidence>
<evidence type="ECO:0000313" key="9">
    <source>
        <dbReference type="Proteomes" id="UP001595443"/>
    </source>
</evidence>
<dbReference type="Proteomes" id="UP001595443">
    <property type="component" value="Unassembled WGS sequence"/>
</dbReference>
<dbReference type="RefSeq" id="WP_377832244.1">
    <property type="nucleotide sequence ID" value="NZ_JBHRSK010000004.1"/>
</dbReference>
<comment type="similarity">
    <text evidence="2">Belongs to the VirD4/TraG family.</text>
</comment>
<dbReference type="CDD" id="cd01127">
    <property type="entry name" value="TrwB_TraG_TraD_VirD4"/>
    <property type="match status" value="2"/>
</dbReference>
<comment type="caution">
    <text evidence="8">The sequence shown here is derived from an EMBL/GenBank/DDBJ whole genome shotgun (WGS) entry which is preliminary data.</text>
</comment>
<keyword evidence="5" id="KW-1133">Transmembrane helix</keyword>
<dbReference type="InterPro" id="IPR051539">
    <property type="entry name" value="T4SS-coupling_protein"/>
</dbReference>
<evidence type="ECO:0000256" key="6">
    <source>
        <dbReference type="ARBA" id="ARBA00023136"/>
    </source>
</evidence>
<feature type="compositionally biased region" description="Basic and acidic residues" evidence="7">
    <location>
        <begin position="490"/>
        <end position="509"/>
    </location>
</feature>
<feature type="compositionally biased region" description="Basic and acidic residues" evidence="7">
    <location>
        <begin position="517"/>
        <end position="527"/>
    </location>
</feature>
<keyword evidence="3" id="KW-1003">Cell membrane</keyword>
<dbReference type="SUPFAM" id="SSF52540">
    <property type="entry name" value="P-loop containing nucleoside triphosphate hydrolases"/>
    <property type="match status" value="1"/>
</dbReference>
<dbReference type="PANTHER" id="PTHR37937">
    <property type="entry name" value="CONJUGATIVE TRANSFER: DNA TRANSPORT"/>
    <property type="match status" value="1"/>
</dbReference>
<dbReference type="Gene3D" id="3.40.50.300">
    <property type="entry name" value="P-loop containing nucleotide triphosphate hydrolases"/>
    <property type="match status" value="1"/>
</dbReference>
<evidence type="ECO:0000256" key="3">
    <source>
        <dbReference type="ARBA" id="ARBA00022475"/>
    </source>
</evidence>
<protein>
    <submittedName>
        <fullName evidence="8">Type IV secretory system conjugative DNA transfer family protein</fullName>
    </submittedName>
</protein>
<evidence type="ECO:0000256" key="4">
    <source>
        <dbReference type="ARBA" id="ARBA00022692"/>
    </source>
</evidence>
<evidence type="ECO:0000256" key="1">
    <source>
        <dbReference type="ARBA" id="ARBA00004651"/>
    </source>
</evidence>
<keyword evidence="6" id="KW-0472">Membrane</keyword>
<dbReference type="EMBL" id="JBHRSK010000004">
    <property type="protein sequence ID" value="MFC2967593.1"/>
    <property type="molecule type" value="Genomic_DNA"/>
</dbReference>
<dbReference type="InterPro" id="IPR027417">
    <property type="entry name" value="P-loop_NTPase"/>
</dbReference>
<dbReference type="PANTHER" id="PTHR37937:SF1">
    <property type="entry name" value="CONJUGATIVE TRANSFER: DNA TRANSPORT"/>
    <property type="match status" value="1"/>
</dbReference>
<evidence type="ECO:0000256" key="5">
    <source>
        <dbReference type="ARBA" id="ARBA00022989"/>
    </source>
</evidence>
<keyword evidence="4" id="KW-0812">Transmembrane</keyword>
<accession>A0ABV7AF84</accession>
<feature type="region of interest" description="Disordered" evidence="7">
    <location>
        <begin position="469"/>
        <end position="527"/>
    </location>
</feature>